<dbReference type="PANTHER" id="PTHR45642">
    <property type="entry name" value="GDSL ESTERASE/LIPASE EXL3"/>
    <property type="match status" value="1"/>
</dbReference>
<evidence type="ECO:0000313" key="3">
    <source>
        <dbReference type="Proteomes" id="UP001341840"/>
    </source>
</evidence>
<keyword evidence="3" id="KW-1185">Reference proteome</keyword>
<proteinExistence type="inferred from homology"/>
<dbReference type="InterPro" id="IPR001087">
    <property type="entry name" value="GDSL"/>
</dbReference>
<comment type="similarity">
    <text evidence="1">Belongs to the 'GDSL' lipolytic enzyme family.</text>
</comment>
<gene>
    <name evidence="2" type="ORF">PIB30_068142</name>
</gene>
<evidence type="ECO:0000256" key="1">
    <source>
        <dbReference type="ARBA" id="ARBA00008668"/>
    </source>
</evidence>
<name>A0ABU6YNC4_9FABA</name>
<accession>A0ABU6YNC4</accession>
<dbReference type="InterPro" id="IPR036514">
    <property type="entry name" value="SGNH_hydro_sf"/>
</dbReference>
<sequence length="274" mass="30710">MKKIKVEKDEEFIMLLEEDHIEQMIQELLHYGSSNQFEGFHLQRRRQRSKRLLAAAEVGRGGSEVGSEDCGTVTTAAHGNRTAVAHIGNNNNNNYNKKVPAIIVFGDSSVDSGNNNFIPTIARSNFEPYGRDFPDGNPTGRFSNGKIAPDFISEAFGLRPTVPAYLDPSYTISDFANGVCFASAGTGFDNATSNVAGVIPLWKEVEYYKDYQKKSRAHVGEVKANEILKEALYLVSIGTNDFLENYYTFPQRRCQFKQVQEYEDFLIGLAENFF</sequence>
<comment type="caution">
    <text evidence="2">The sequence shown here is derived from an EMBL/GenBank/DDBJ whole genome shotgun (WGS) entry which is preliminary data.</text>
</comment>
<dbReference type="Proteomes" id="UP001341840">
    <property type="component" value="Unassembled WGS sequence"/>
</dbReference>
<dbReference type="PANTHER" id="PTHR45642:SF51">
    <property type="entry name" value="GDSL-LIKE LIPASE_ACYLHYDROLASE"/>
    <property type="match status" value="1"/>
</dbReference>
<dbReference type="Pfam" id="PF00657">
    <property type="entry name" value="Lipase_GDSL"/>
    <property type="match status" value="1"/>
</dbReference>
<dbReference type="Gene3D" id="3.40.50.1110">
    <property type="entry name" value="SGNH hydrolase"/>
    <property type="match status" value="1"/>
</dbReference>
<evidence type="ECO:0008006" key="4">
    <source>
        <dbReference type="Google" id="ProtNLM"/>
    </source>
</evidence>
<protein>
    <recommendedName>
        <fullName evidence="4">GDSL esterase/lipase</fullName>
    </recommendedName>
</protein>
<organism evidence="2 3">
    <name type="scientific">Stylosanthes scabra</name>
    <dbReference type="NCBI Taxonomy" id="79078"/>
    <lineage>
        <taxon>Eukaryota</taxon>
        <taxon>Viridiplantae</taxon>
        <taxon>Streptophyta</taxon>
        <taxon>Embryophyta</taxon>
        <taxon>Tracheophyta</taxon>
        <taxon>Spermatophyta</taxon>
        <taxon>Magnoliopsida</taxon>
        <taxon>eudicotyledons</taxon>
        <taxon>Gunneridae</taxon>
        <taxon>Pentapetalae</taxon>
        <taxon>rosids</taxon>
        <taxon>fabids</taxon>
        <taxon>Fabales</taxon>
        <taxon>Fabaceae</taxon>
        <taxon>Papilionoideae</taxon>
        <taxon>50 kb inversion clade</taxon>
        <taxon>dalbergioids sensu lato</taxon>
        <taxon>Dalbergieae</taxon>
        <taxon>Pterocarpus clade</taxon>
        <taxon>Stylosanthes</taxon>
    </lineage>
</organism>
<dbReference type="InterPro" id="IPR050592">
    <property type="entry name" value="GDSL_lipolytic_enzyme"/>
</dbReference>
<reference evidence="2 3" key="1">
    <citation type="journal article" date="2023" name="Plants (Basel)">
        <title>Bridging the Gap: Combining Genomics and Transcriptomics Approaches to Understand Stylosanthes scabra, an Orphan Legume from the Brazilian Caatinga.</title>
        <authorList>
            <person name="Ferreira-Neto J.R.C."/>
            <person name="da Silva M.D."/>
            <person name="Binneck E."/>
            <person name="de Melo N.F."/>
            <person name="da Silva R.H."/>
            <person name="de Melo A.L.T.M."/>
            <person name="Pandolfi V."/>
            <person name="Bustamante F.O."/>
            <person name="Brasileiro-Vidal A.C."/>
            <person name="Benko-Iseppon A.M."/>
        </authorList>
    </citation>
    <scope>NUCLEOTIDE SEQUENCE [LARGE SCALE GENOMIC DNA]</scope>
    <source>
        <tissue evidence="2">Leaves</tissue>
    </source>
</reference>
<dbReference type="EMBL" id="JASCZI010242380">
    <property type="protein sequence ID" value="MED6210860.1"/>
    <property type="molecule type" value="Genomic_DNA"/>
</dbReference>
<evidence type="ECO:0000313" key="2">
    <source>
        <dbReference type="EMBL" id="MED6210860.1"/>
    </source>
</evidence>